<dbReference type="Proteomes" id="UP000198582">
    <property type="component" value="Unassembled WGS sequence"/>
</dbReference>
<reference evidence="1 2" key="1">
    <citation type="submission" date="2016-10" db="EMBL/GenBank/DDBJ databases">
        <authorList>
            <person name="de Groot N.N."/>
        </authorList>
    </citation>
    <scope>NUCLEOTIDE SEQUENCE [LARGE SCALE GENOMIC DNA]</scope>
    <source>
        <strain evidence="1 2">DSM 44993</strain>
    </source>
</reference>
<name>A0A1H8YFG4_9PSEU</name>
<sequence length="307" mass="32125">MTQHRLEPTPATTVDCFSRETPPVLTVDAGDTVVAGSLDAHGFLERQRTPGEQRPRMFEPGRGHCLTGPIAVRGAEPGTVLAIRIEDLRPGEWGWTVAAAKDTWLTRRLGVADGPPGHLLWELDADTGTSDRGQTVALAPFLGVLGLPPAEPGEHSTIPPRPEGGGNIDCRELVAGSTLYLPVTVPGALLHLGDGHAAQGDGEVGGTAIECPMTTRLALDVVPAAQRPVPGVHAETPAGRITFGFHEDLNEATAAALGAMLTWLQALHGLDRPAALALASPVVDLRVTQVANQTWGVHAVLPTGALR</sequence>
<dbReference type="AlphaFoldDB" id="A0A1H8YFG4"/>
<dbReference type="RefSeq" id="WP_091622788.1">
    <property type="nucleotide sequence ID" value="NZ_FOEF01000015.1"/>
</dbReference>
<dbReference type="Gene3D" id="3.10.28.20">
    <property type="entry name" value="Acetamidase/Formamidase-like domains"/>
    <property type="match status" value="1"/>
</dbReference>
<keyword evidence="2" id="KW-1185">Reference proteome</keyword>
<proteinExistence type="predicted"/>
<accession>A0A1H8YFG4</accession>
<protein>
    <submittedName>
        <fullName evidence="1">Acetamidase/formamidase</fullName>
    </submittedName>
</protein>
<dbReference type="PANTHER" id="PTHR31891">
    <property type="entry name" value="FORMAMIDASE C869.04-RELATED"/>
    <property type="match status" value="1"/>
</dbReference>
<dbReference type="InterPro" id="IPR004304">
    <property type="entry name" value="FmdA_AmdA"/>
</dbReference>
<evidence type="ECO:0000313" key="1">
    <source>
        <dbReference type="EMBL" id="SEP50964.1"/>
    </source>
</evidence>
<organism evidence="1 2">
    <name type="scientific">Amycolatopsis saalfeldensis</name>
    <dbReference type="NCBI Taxonomy" id="394193"/>
    <lineage>
        <taxon>Bacteria</taxon>
        <taxon>Bacillati</taxon>
        <taxon>Actinomycetota</taxon>
        <taxon>Actinomycetes</taxon>
        <taxon>Pseudonocardiales</taxon>
        <taxon>Pseudonocardiaceae</taxon>
        <taxon>Amycolatopsis</taxon>
    </lineage>
</organism>
<dbReference type="STRING" id="394193.SAMN04489732_11589"/>
<dbReference type="GO" id="GO:0016811">
    <property type="term" value="F:hydrolase activity, acting on carbon-nitrogen (but not peptide) bonds, in linear amides"/>
    <property type="evidence" value="ECO:0007669"/>
    <property type="project" value="InterPro"/>
</dbReference>
<dbReference type="PANTHER" id="PTHR31891:SF1">
    <property type="entry name" value="FORMAMIDASE C869.04-RELATED"/>
    <property type="match status" value="1"/>
</dbReference>
<dbReference type="Pfam" id="PF03069">
    <property type="entry name" value="FmdA_AmdA"/>
    <property type="match status" value="2"/>
</dbReference>
<dbReference type="EMBL" id="FOEF01000015">
    <property type="protein sequence ID" value="SEP50964.1"/>
    <property type="molecule type" value="Genomic_DNA"/>
</dbReference>
<dbReference type="SUPFAM" id="SSF141130">
    <property type="entry name" value="Acetamidase/Formamidase-like"/>
    <property type="match status" value="1"/>
</dbReference>
<dbReference type="OrthoDB" id="9785236at2"/>
<dbReference type="Gene3D" id="2.60.120.580">
    <property type="entry name" value="Acetamidase/Formamidase-like domains"/>
    <property type="match status" value="2"/>
</dbReference>
<gene>
    <name evidence="1" type="ORF">SAMN04489732_11589</name>
</gene>
<evidence type="ECO:0000313" key="2">
    <source>
        <dbReference type="Proteomes" id="UP000198582"/>
    </source>
</evidence>